<feature type="region of interest" description="Disordered" evidence="1">
    <location>
        <begin position="76"/>
        <end position="184"/>
    </location>
</feature>
<organism evidence="2 3">
    <name type="scientific">Solanum tuberosum</name>
    <name type="common">Potato</name>
    <dbReference type="NCBI Taxonomy" id="4113"/>
    <lineage>
        <taxon>Eukaryota</taxon>
        <taxon>Viridiplantae</taxon>
        <taxon>Streptophyta</taxon>
        <taxon>Embryophyta</taxon>
        <taxon>Tracheophyta</taxon>
        <taxon>Spermatophyta</taxon>
        <taxon>Magnoliopsida</taxon>
        <taxon>eudicotyledons</taxon>
        <taxon>Gunneridae</taxon>
        <taxon>Pentapetalae</taxon>
        <taxon>asterids</taxon>
        <taxon>lamiids</taxon>
        <taxon>Solanales</taxon>
        <taxon>Solanaceae</taxon>
        <taxon>Solanoideae</taxon>
        <taxon>Solaneae</taxon>
        <taxon>Solanum</taxon>
    </lineage>
</organism>
<feature type="compositionally biased region" description="Basic and acidic residues" evidence="1">
    <location>
        <begin position="76"/>
        <end position="92"/>
    </location>
</feature>
<dbReference type="HOGENOM" id="CLU_1130701_0_0_1"/>
<reference evidence="2" key="2">
    <citation type="submission" date="2015-06" db="UniProtKB">
        <authorList>
            <consortium name="EnsemblPlants"/>
        </authorList>
    </citation>
    <scope>IDENTIFICATION</scope>
    <source>
        <strain evidence="2">DM1-3 516 R44</strain>
    </source>
</reference>
<proteinExistence type="predicted"/>
<dbReference type="PaxDb" id="4113-PGSC0003DMT400088806"/>
<feature type="region of interest" description="Disordered" evidence="1">
    <location>
        <begin position="1"/>
        <end position="29"/>
    </location>
</feature>
<accession>M1DGR7</accession>
<sequence length="246" mass="27167">MSITRRSKSTGKRVDVAAQEGTSQPPPSQAVQVATMGDRVHRYVDRLDSYLVRACTIASLNKDIDVGRMQAFAQKLEDQRQRRRTLESETGHSKRARSMGQFTPSQGEFRPWFFNRPPRPSSSYLTVSAPPQFQGSRGNQFGQRGESKGSRTAGYQEQGSRGQMRTGRGREARGAASSSGVQNRTYALGDRQNLEASPDMVTVDWAMVPRQPKVPVGPQPRQGTGFLADYIGRIAEPLGDPDLARP</sequence>
<evidence type="ECO:0000313" key="2">
    <source>
        <dbReference type="EnsemblPlants" id="PGSC0003DMT400088806"/>
    </source>
</evidence>
<dbReference type="AlphaFoldDB" id="M1DGR7"/>
<evidence type="ECO:0008006" key="4">
    <source>
        <dbReference type="Google" id="ProtNLM"/>
    </source>
</evidence>
<feature type="compositionally biased region" description="Basic residues" evidence="1">
    <location>
        <begin position="1"/>
        <end position="11"/>
    </location>
</feature>
<name>M1DGR7_SOLTU</name>
<feature type="compositionally biased region" description="Polar residues" evidence="1">
    <location>
        <begin position="124"/>
        <end position="142"/>
    </location>
</feature>
<reference evidence="3" key="1">
    <citation type="journal article" date="2011" name="Nature">
        <title>Genome sequence and analysis of the tuber crop potato.</title>
        <authorList>
            <consortium name="The Potato Genome Sequencing Consortium"/>
        </authorList>
    </citation>
    <scope>NUCLEOTIDE SEQUENCE [LARGE SCALE GENOMIC DNA]</scope>
    <source>
        <strain evidence="3">cv. DM1-3 516 R44</strain>
    </source>
</reference>
<dbReference type="Gramene" id="PGSC0003DMT400088806">
    <property type="protein sequence ID" value="PGSC0003DMT400088806"/>
    <property type="gene ID" value="PGSC0003DMG400038377"/>
</dbReference>
<evidence type="ECO:0000313" key="3">
    <source>
        <dbReference type="Proteomes" id="UP000011115"/>
    </source>
</evidence>
<feature type="compositionally biased region" description="Polar residues" evidence="1">
    <location>
        <begin position="153"/>
        <end position="163"/>
    </location>
</feature>
<dbReference type="Proteomes" id="UP000011115">
    <property type="component" value="Unassembled WGS sequence"/>
</dbReference>
<keyword evidence="3" id="KW-1185">Reference proteome</keyword>
<dbReference type="InParanoid" id="M1DGR7"/>
<protein>
    <recommendedName>
        <fullName evidence="4">Gag-pol polyprotein</fullName>
    </recommendedName>
</protein>
<dbReference type="EnsemblPlants" id="PGSC0003DMT400088806">
    <property type="protein sequence ID" value="PGSC0003DMT400088806"/>
    <property type="gene ID" value="PGSC0003DMG400038377"/>
</dbReference>
<evidence type="ECO:0000256" key="1">
    <source>
        <dbReference type="SAM" id="MobiDB-lite"/>
    </source>
</evidence>